<evidence type="ECO:0000313" key="11">
    <source>
        <dbReference type="EMBL" id="AGB37422.1"/>
    </source>
</evidence>
<dbReference type="Proteomes" id="UP000010878">
    <property type="component" value="Chromosome"/>
</dbReference>
<protein>
    <submittedName>
        <fullName evidence="11">Small-conductance mechanosensitive channel</fullName>
    </submittedName>
</protein>
<feature type="transmembrane region" description="Helical" evidence="8">
    <location>
        <begin position="32"/>
        <end position="50"/>
    </location>
</feature>
<proteinExistence type="inferred from homology"/>
<accession>L0JWM6</accession>
<reference evidence="11 12" key="1">
    <citation type="submission" date="2012-11" db="EMBL/GenBank/DDBJ databases">
        <title>FINISHED of Natronococcus occultus SP4, DSM 3396.</title>
        <authorList>
            <consortium name="DOE Joint Genome Institute"/>
            <person name="Eisen J."/>
            <person name="Huntemann M."/>
            <person name="Wei C.-L."/>
            <person name="Han J."/>
            <person name="Detter J.C."/>
            <person name="Han C."/>
            <person name="Tapia R."/>
            <person name="Chen A."/>
            <person name="Kyrpides N."/>
            <person name="Mavromatis K."/>
            <person name="Markowitz V."/>
            <person name="Szeto E."/>
            <person name="Ivanova N."/>
            <person name="Mikhailova N."/>
            <person name="Ovchinnikova G."/>
            <person name="Pagani I."/>
            <person name="Pati A."/>
            <person name="Goodwin L."/>
            <person name="Nordberg H.P."/>
            <person name="Cantor M.N."/>
            <person name="Hua S.X."/>
            <person name="Woyke T."/>
            <person name="Eisen J."/>
            <person name="Klenk H.-P."/>
            <person name="Klenk H.-P."/>
        </authorList>
    </citation>
    <scope>NUCLEOTIDE SEQUENCE [LARGE SCALE GENOMIC DNA]</scope>
    <source>
        <strain evidence="11 12">SP4</strain>
    </source>
</reference>
<keyword evidence="12" id="KW-1185">Reference proteome</keyword>
<dbReference type="PROSITE" id="PS01246">
    <property type="entry name" value="UPF0003"/>
    <property type="match status" value="1"/>
</dbReference>
<dbReference type="InterPro" id="IPR049278">
    <property type="entry name" value="MS_channel_C"/>
</dbReference>
<dbReference type="InterPro" id="IPR006686">
    <property type="entry name" value="MscS_channel_CS"/>
</dbReference>
<comment type="subcellular location">
    <subcellularLocation>
        <location evidence="1">Cell membrane</location>
        <topology evidence="1">Multi-pass membrane protein</topology>
    </subcellularLocation>
</comment>
<dbReference type="RefSeq" id="WP_015320870.1">
    <property type="nucleotide sequence ID" value="NC_019974.1"/>
</dbReference>
<dbReference type="SUPFAM" id="SSF50182">
    <property type="entry name" value="Sm-like ribonucleoproteins"/>
    <property type="match status" value="1"/>
</dbReference>
<name>L0JWM6_9EURY</name>
<evidence type="ECO:0000256" key="3">
    <source>
        <dbReference type="ARBA" id="ARBA00022475"/>
    </source>
</evidence>
<dbReference type="InterPro" id="IPR023408">
    <property type="entry name" value="MscS_beta-dom_sf"/>
</dbReference>
<dbReference type="GeneID" id="14404701"/>
<sequence length="386" mass="41890">MAAVPSSASLPLGLTLQPDGVEWIQETYLDAFGAQLFATILLVLLVLLGATSASRVYDAIRSRYGPKLGEIVSILILGVVVAVVVYSFSAIWGVLFVLEFTLESATIDRWEAAQQIITLGIAITAYLAIRFVNRSIDTLAETSAVTKHQSEVAHHVADVTIIAAAATVILSLWGINLTNIFLGAGAITAIVALTARETLAAMLAGFVLLFSRPFHVGDWIEVNETGGIVTDVTIFTTKIQTFDDKHVLVPNDEVTSSQLTNYSRNNQLRVEVEVGIDYDADVRRAREIIVDAVEDCEIVKDSPNPQVITKAFGDSSILLECHVWIGNPTKRRTHDARTAVIESVADALDREGISIPYPHRVHSPRGEGFRVESAPREEAGISTTDD</sequence>
<dbReference type="GO" id="GO:0008381">
    <property type="term" value="F:mechanosensitive monoatomic ion channel activity"/>
    <property type="evidence" value="ECO:0007669"/>
    <property type="project" value="InterPro"/>
</dbReference>
<dbReference type="SUPFAM" id="SSF82861">
    <property type="entry name" value="Mechanosensitive channel protein MscS (YggB), transmembrane region"/>
    <property type="match status" value="1"/>
</dbReference>
<organism evidence="11 12">
    <name type="scientific">Natronococcus occultus SP4</name>
    <dbReference type="NCBI Taxonomy" id="694430"/>
    <lineage>
        <taxon>Archaea</taxon>
        <taxon>Methanobacteriati</taxon>
        <taxon>Methanobacteriota</taxon>
        <taxon>Stenosarchaea group</taxon>
        <taxon>Halobacteria</taxon>
        <taxon>Halobacteriales</taxon>
        <taxon>Natrialbaceae</taxon>
        <taxon>Natronococcus</taxon>
    </lineage>
</organism>
<evidence type="ECO:0000256" key="6">
    <source>
        <dbReference type="ARBA" id="ARBA00023136"/>
    </source>
</evidence>
<feature type="domain" description="Mechanosensitive ion channel MscS" evidence="9">
    <location>
        <begin position="199"/>
        <end position="264"/>
    </location>
</feature>
<evidence type="ECO:0000313" key="12">
    <source>
        <dbReference type="Proteomes" id="UP000010878"/>
    </source>
</evidence>
<dbReference type="SUPFAM" id="SSF82689">
    <property type="entry name" value="Mechanosensitive channel protein MscS (YggB), C-terminal domain"/>
    <property type="match status" value="1"/>
</dbReference>
<dbReference type="Pfam" id="PF21082">
    <property type="entry name" value="MS_channel_3rd"/>
    <property type="match status" value="1"/>
</dbReference>
<dbReference type="eggNOG" id="arCOG01568">
    <property type="taxonomic scope" value="Archaea"/>
</dbReference>
<dbReference type="Gene3D" id="2.30.30.60">
    <property type="match status" value="1"/>
</dbReference>
<dbReference type="PANTHER" id="PTHR30221:SF20">
    <property type="entry name" value="SMALL-CONDUCTANCE MECHANOSENSITIVE CHANNEL"/>
    <property type="match status" value="1"/>
</dbReference>
<keyword evidence="5 8" id="KW-1133">Transmembrane helix</keyword>
<feature type="transmembrane region" description="Helical" evidence="8">
    <location>
        <begin position="181"/>
        <end position="210"/>
    </location>
</feature>
<evidence type="ECO:0000256" key="1">
    <source>
        <dbReference type="ARBA" id="ARBA00004651"/>
    </source>
</evidence>
<dbReference type="InterPro" id="IPR006685">
    <property type="entry name" value="MscS_channel_2nd"/>
</dbReference>
<evidence type="ECO:0000256" key="4">
    <source>
        <dbReference type="ARBA" id="ARBA00022692"/>
    </source>
</evidence>
<dbReference type="STRING" id="694430.Natoc_1617"/>
<dbReference type="EMBL" id="CP003929">
    <property type="protein sequence ID" value="AGB37422.1"/>
    <property type="molecule type" value="Genomic_DNA"/>
</dbReference>
<dbReference type="OrthoDB" id="31543at2157"/>
<evidence type="ECO:0000256" key="8">
    <source>
        <dbReference type="SAM" id="Phobius"/>
    </source>
</evidence>
<dbReference type="KEGG" id="nou:Natoc_1617"/>
<feature type="transmembrane region" description="Helical" evidence="8">
    <location>
        <begin position="71"/>
        <end position="92"/>
    </location>
</feature>
<evidence type="ECO:0000259" key="10">
    <source>
        <dbReference type="Pfam" id="PF21082"/>
    </source>
</evidence>
<keyword evidence="6 8" id="KW-0472">Membrane</keyword>
<comment type="similarity">
    <text evidence="2">Belongs to the MscS (TC 1.A.23) family.</text>
</comment>
<evidence type="ECO:0000259" key="9">
    <source>
        <dbReference type="Pfam" id="PF00924"/>
    </source>
</evidence>
<dbReference type="Gene3D" id="1.10.287.1260">
    <property type="match status" value="1"/>
</dbReference>
<dbReference type="InterPro" id="IPR011014">
    <property type="entry name" value="MscS_channel_TM-2"/>
</dbReference>
<evidence type="ECO:0000256" key="5">
    <source>
        <dbReference type="ARBA" id="ARBA00022989"/>
    </source>
</evidence>
<feature type="transmembrane region" description="Helical" evidence="8">
    <location>
        <begin position="112"/>
        <end position="132"/>
    </location>
</feature>
<dbReference type="GO" id="GO:0005886">
    <property type="term" value="C:plasma membrane"/>
    <property type="evidence" value="ECO:0007669"/>
    <property type="project" value="UniProtKB-SubCell"/>
</dbReference>
<feature type="domain" description="Mechanosensitive ion channel MscS C-terminal" evidence="10">
    <location>
        <begin position="270"/>
        <end position="355"/>
    </location>
</feature>
<dbReference type="InterPro" id="IPR045275">
    <property type="entry name" value="MscS_archaea/bacteria_type"/>
</dbReference>
<keyword evidence="3" id="KW-1003">Cell membrane</keyword>
<evidence type="ECO:0000256" key="7">
    <source>
        <dbReference type="SAM" id="MobiDB-lite"/>
    </source>
</evidence>
<dbReference type="PANTHER" id="PTHR30221">
    <property type="entry name" value="SMALL-CONDUCTANCE MECHANOSENSITIVE CHANNEL"/>
    <property type="match status" value="1"/>
</dbReference>
<dbReference type="Gene3D" id="3.30.70.100">
    <property type="match status" value="1"/>
</dbReference>
<dbReference type="Pfam" id="PF00924">
    <property type="entry name" value="MS_channel_2nd"/>
    <property type="match status" value="1"/>
</dbReference>
<dbReference type="InterPro" id="IPR011066">
    <property type="entry name" value="MscS_channel_C_sf"/>
</dbReference>
<feature type="compositionally biased region" description="Basic and acidic residues" evidence="7">
    <location>
        <begin position="364"/>
        <end position="379"/>
    </location>
</feature>
<gene>
    <name evidence="11" type="ORF">Natoc_1617</name>
</gene>
<keyword evidence="4 8" id="KW-0812">Transmembrane</keyword>
<dbReference type="HOGENOM" id="CLU_037945_0_3_2"/>
<evidence type="ECO:0000256" key="2">
    <source>
        <dbReference type="ARBA" id="ARBA00008017"/>
    </source>
</evidence>
<dbReference type="AlphaFoldDB" id="L0JWM6"/>
<dbReference type="InterPro" id="IPR010920">
    <property type="entry name" value="LSM_dom_sf"/>
</dbReference>
<feature type="region of interest" description="Disordered" evidence="7">
    <location>
        <begin position="358"/>
        <end position="386"/>
    </location>
</feature>